<keyword evidence="2" id="KW-1185">Reference proteome</keyword>
<dbReference type="EMBL" id="FOAA01000003">
    <property type="protein sequence ID" value="SEK59876.1"/>
    <property type="molecule type" value="Genomic_DNA"/>
</dbReference>
<dbReference type="Gene3D" id="3.40.50.300">
    <property type="entry name" value="P-loop containing nucleotide triphosphate hydrolases"/>
    <property type="match status" value="1"/>
</dbReference>
<evidence type="ECO:0000313" key="2">
    <source>
        <dbReference type="Proteomes" id="UP000199256"/>
    </source>
</evidence>
<evidence type="ECO:0000313" key="1">
    <source>
        <dbReference type="EMBL" id="SEK59876.1"/>
    </source>
</evidence>
<dbReference type="AlphaFoldDB" id="A0A1H7IBK1"/>
<organism evidence="1 2">
    <name type="scientific">Ectothiorhodospira marina</name>
    <dbReference type="NCBI Taxonomy" id="1396821"/>
    <lineage>
        <taxon>Bacteria</taxon>
        <taxon>Pseudomonadati</taxon>
        <taxon>Pseudomonadota</taxon>
        <taxon>Gammaproteobacteria</taxon>
        <taxon>Chromatiales</taxon>
        <taxon>Ectothiorhodospiraceae</taxon>
        <taxon>Ectothiorhodospira</taxon>
    </lineage>
</organism>
<dbReference type="STRING" id="1396821.SAMN05444515_10395"/>
<dbReference type="RefSeq" id="WP_143050422.1">
    <property type="nucleotide sequence ID" value="NZ_FOAA01000003.1"/>
</dbReference>
<dbReference type="Proteomes" id="UP000199256">
    <property type="component" value="Unassembled WGS sequence"/>
</dbReference>
<reference evidence="2" key="1">
    <citation type="submission" date="2016-10" db="EMBL/GenBank/DDBJ databases">
        <authorList>
            <person name="Varghese N."/>
            <person name="Submissions S."/>
        </authorList>
    </citation>
    <scope>NUCLEOTIDE SEQUENCE [LARGE SCALE GENOMIC DNA]</scope>
    <source>
        <strain evidence="2">DSM 241</strain>
    </source>
</reference>
<dbReference type="SUPFAM" id="SSF52540">
    <property type="entry name" value="P-loop containing nucleoside triphosphate hydrolases"/>
    <property type="match status" value="1"/>
</dbReference>
<evidence type="ECO:0008006" key="3">
    <source>
        <dbReference type="Google" id="ProtNLM"/>
    </source>
</evidence>
<proteinExistence type="predicted"/>
<sequence length="256" mass="29389">MSIRTPIHYWAAARPYGRIFLLSHMRAYTSLFAHILGSHPEIDGYYELHIGYYSWRSLLRQKLVYFVRDNHNPKRGARFLFDKVLHNDHRLSDTILTRKGFSFILALRPPHETIPSINELYARVDPQNPLATELGAFCYYLDRLETLCDISQSLSGRYLYLDAECLRSRTAETLPLLADHIGVKQPLSEEYEVKPLTGLAKRGDSSSNIHTGHISRKATLHSPVTDAARLAEAREAYQAAREMLIQNSRQHLVMPD</sequence>
<dbReference type="InterPro" id="IPR027417">
    <property type="entry name" value="P-loop_NTPase"/>
</dbReference>
<accession>A0A1H7IBK1</accession>
<dbReference type="OrthoDB" id="8557083at2"/>
<gene>
    <name evidence="1" type="ORF">SAMN05444515_10395</name>
</gene>
<protein>
    <recommendedName>
        <fullName evidence="3">Sulfotransferase family protein</fullName>
    </recommendedName>
</protein>
<name>A0A1H7IBK1_9GAMM</name>